<keyword evidence="3" id="KW-1185">Reference proteome</keyword>
<sequence length="108" mass="12108">MMPAKLQDRIAILFIDCLYPFLVKFLGFVLLELVLLVIAVNGGNLVKALPGYNGDLPFTLETGYVGVGQNEDVQLFILMMSQAWLTIIESFPRPSFESLYTGCWSLRC</sequence>
<evidence type="ECO:0000313" key="3">
    <source>
        <dbReference type="Proteomes" id="UP001281410"/>
    </source>
</evidence>
<proteinExistence type="predicted"/>
<evidence type="ECO:0000256" key="1">
    <source>
        <dbReference type="SAM" id="Phobius"/>
    </source>
</evidence>
<protein>
    <submittedName>
        <fullName evidence="2">Uncharacterized protein</fullName>
    </submittedName>
</protein>
<dbReference type="EMBL" id="JANJYJ010000003">
    <property type="protein sequence ID" value="KAK3221226.1"/>
    <property type="molecule type" value="Genomic_DNA"/>
</dbReference>
<feature type="transmembrane region" description="Helical" evidence="1">
    <location>
        <begin position="21"/>
        <end position="40"/>
    </location>
</feature>
<reference evidence="2" key="1">
    <citation type="journal article" date="2023" name="Plant J.">
        <title>Genome sequences and population genomics provide insights into the demographic history, inbreeding, and mutation load of two 'living fossil' tree species of Dipteronia.</title>
        <authorList>
            <person name="Feng Y."/>
            <person name="Comes H.P."/>
            <person name="Chen J."/>
            <person name="Zhu S."/>
            <person name="Lu R."/>
            <person name="Zhang X."/>
            <person name="Li P."/>
            <person name="Qiu J."/>
            <person name="Olsen K.M."/>
            <person name="Qiu Y."/>
        </authorList>
    </citation>
    <scope>NUCLEOTIDE SEQUENCE</scope>
    <source>
        <strain evidence="2">NBL</strain>
    </source>
</reference>
<evidence type="ECO:0000313" key="2">
    <source>
        <dbReference type="EMBL" id="KAK3221226.1"/>
    </source>
</evidence>
<keyword evidence="1" id="KW-0472">Membrane</keyword>
<keyword evidence="1" id="KW-0812">Transmembrane</keyword>
<gene>
    <name evidence="2" type="ORF">Dsin_008251</name>
</gene>
<keyword evidence="1" id="KW-1133">Transmembrane helix</keyword>
<dbReference type="Proteomes" id="UP001281410">
    <property type="component" value="Unassembled WGS sequence"/>
</dbReference>
<name>A0AAE0EAL3_9ROSI</name>
<dbReference type="AlphaFoldDB" id="A0AAE0EAL3"/>
<comment type="caution">
    <text evidence="2">The sequence shown here is derived from an EMBL/GenBank/DDBJ whole genome shotgun (WGS) entry which is preliminary data.</text>
</comment>
<organism evidence="2 3">
    <name type="scientific">Dipteronia sinensis</name>
    <dbReference type="NCBI Taxonomy" id="43782"/>
    <lineage>
        <taxon>Eukaryota</taxon>
        <taxon>Viridiplantae</taxon>
        <taxon>Streptophyta</taxon>
        <taxon>Embryophyta</taxon>
        <taxon>Tracheophyta</taxon>
        <taxon>Spermatophyta</taxon>
        <taxon>Magnoliopsida</taxon>
        <taxon>eudicotyledons</taxon>
        <taxon>Gunneridae</taxon>
        <taxon>Pentapetalae</taxon>
        <taxon>rosids</taxon>
        <taxon>malvids</taxon>
        <taxon>Sapindales</taxon>
        <taxon>Sapindaceae</taxon>
        <taxon>Hippocastanoideae</taxon>
        <taxon>Acereae</taxon>
        <taxon>Dipteronia</taxon>
    </lineage>
</organism>
<accession>A0AAE0EAL3</accession>